<dbReference type="EMBL" id="QMQA01000059">
    <property type="protein sequence ID" value="RLE14123.1"/>
    <property type="molecule type" value="Genomic_DNA"/>
</dbReference>
<evidence type="ECO:0000313" key="2">
    <source>
        <dbReference type="EMBL" id="RLE14123.1"/>
    </source>
</evidence>
<protein>
    <submittedName>
        <fullName evidence="2">Uncharacterized protein</fullName>
    </submittedName>
</protein>
<dbReference type="AlphaFoldDB" id="A0A662DII5"/>
<evidence type="ECO:0000313" key="3">
    <source>
        <dbReference type="Proteomes" id="UP000280417"/>
    </source>
</evidence>
<sequence>MNLQRVYVQSKFQNYFNRLNGHMVKPKTHFVPYIALEMFKSHNVTLKQSRKFYSLQTMFVIVVVTIIHPDTFFASAIVNL</sequence>
<proteinExistence type="predicted"/>
<dbReference type="Proteomes" id="UP000280417">
    <property type="component" value="Unassembled WGS sequence"/>
</dbReference>
<accession>A0A662DII5</accession>
<organism evidence="2 3">
    <name type="scientific">Aerophobetes bacterium</name>
    <dbReference type="NCBI Taxonomy" id="2030807"/>
    <lineage>
        <taxon>Bacteria</taxon>
        <taxon>Candidatus Aerophobota</taxon>
    </lineage>
</organism>
<comment type="caution">
    <text evidence="2">The sequence shown here is derived from an EMBL/GenBank/DDBJ whole genome shotgun (WGS) entry which is preliminary data.</text>
</comment>
<reference evidence="2 3" key="1">
    <citation type="submission" date="2018-06" db="EMBL/GenBank/DDBJ databases">
        <title>Extensive metabolic versatility and redundancy in microbially diverse, dynamic hydrothermal sediments.</title>
        <authorList>
            <person name="Dombrowski N."/>
            <person name="Teske A."/>
            <person name="Baker B.J."/>
        </authorList>
    </citation>
    <scope>NUCLEOTIDE SEQUENCE [LARGE SCALE GENOMIC DNA]</scope>
    <source>
        <strain evidence="2">B3_G15</strain>
    </source>
</reference>
<feature type="transmembrane region" description="Helical" evidence="1">
    <location>
        <begin position="57"/>
        <end position="78"/>
    </location>
</feature>
<keyword evidence="1" id="KW-0472">Membrane</keyword>
<gene>
    <name evidence="2" type="ORF">DRJ04_02985</name>
</gene>
<keyword evidence="1" id="KW-1133">Transmembrane helix</keyword>
<keyword evidence="1" id="KW-0812">Transmembrane</keyword>
<name>A0A662DII5_UNCAE</name>
<evidence type="ECO:0000256" key="1">
    <source>
        <dbReference type="SAM" id="Phobius"/>
    </source>
</evidence>